<gene>
    <name evidence="3" type="ORF">C9J18_08210</name>
    <name evidence="2" type="ORF">CTM96_07150</name>
</gene>
<proteinExistence type="predicted"/>
<feature type="signal peptide" evidence="1">
    <location>
        <begin position="1"/>
        <end position="18"/>
    </location>
</feature>
<keyword evidence="1" id="KW-0732">Signal</keyword>
<dbReference type="AlphaFoldDB" id="A0A2T3JTK7"/>
<dbReference type="RefSeq" id="WP_107189765.1">
    <property type="nucleotide sequence ID" value="NZ_PYMN01000007.1"/>
</dbReference>
<accession>A0A2T3JTK7</accession>
<comment type="caution">
    <text evidence="3">The sequence shown here is derived from an EMBL/GenBank/DDBJ whole genome shotgun (WGS) entry which is preliminary data.</text>
</comment>
<keyword evidence="4" id="KW-1185">Reference proteome</keyword>
<evidence type="ECO:0000313" key="2">
    <source>
        <dbReference type="EMBL" id="PSU25884.1"/>
    </source>
</evidence>
<evidence type="ECO:0000313" key="4">
    <source>
        <dbReference type="Proteomes" id="UP000241405"/>
    </source>
</evidence>
<sequence>MGKYICLLLITLSFSAKGNDISAPFGFEWGQSYQQIGKKVKLTGCSTRKHLMVCETTKPIKKVSYGERYMVVIDNKYGLQKIILVSENINSDIMGIEGKALYNKVKHSLTTKYNIPQKDEYLEERDFKSQDEFYKCLKSDSCGNWASFWKAKDGSSALIELKGLSGGKGYLMLTYQSNKWEQIIKLVSKENKKSDHDAL</sequence>
<feature type="chain" id="PRO_5015604359" evidence="1">
    <location>
        <begin position="19"/>
        <end position="199"/>
    </location>
</feature>
<dbReference type="EMBL" id="PYMO01000005">
    <property type="protein sequence ID" value="PSU25884.1"/>
    <property type="molecule type" value="Genomic_DNA"/>
</dbReference>
<protein>
    <submittedName>
        <fullName evidence="3">Uncharacterized protein</fullName>
    </submittedName>
</protein>
<evidence type="ECO:0000313" key="3">
    <source>
        <dbReference type="EMBL" id="PSU52527.1"/>
    </source>
</evidence>
<organism evidence="3 5">
    <name type="scientific">Photobacterium phosphoreum</name>
    <dbReference type="NCBI Taxonomy" id="659"/>
    <lineage>
        <taxon>Bacteria</taxon>
        <taxon>Pseudomonadati</taxon>
        <taxon>Pseudomonadota</taxon>
        <taxon>Gammaproteobacteria</taxon>
        <taxon>Vibrionales</taxon>
        <taxon>Vibrionaceae</taxon>
        <taxon>Photobacterium</taxon>
    </lineage>
</organism>
<name>A0A2T3JTK7_PHOPO</name>
<dbReference type="EMBL" id="PYMP01000006">
    <property type="protein sequence ID" value="PSU52527.1"/>
    <property type="molecule type" value="Genomic_DNA"/>
</dbReference>
<dbReference type="Proteomes" id="UP000241618">
    <property type="component" value="Unassembled WGS sequence"/>
</dbReference>
<dbReference type="Proteomes" id="UP000241405">
    <property type="component" value="Unassembled WGS sequence"/>
</dbReference>
<reference evidence="4 5" key="1">
    <citation type="submission" date="2018-03" db="EMBL/GenBank/DDBJ databases">
        <title>Whole genome sequencing of Histamine producing bacteria.</title>
        <authorList>
            <person name="Butler K."/>
        </authorList>
    </citation>
    <scope>NUCLEOTIDE SEQUENCE [LARGE SCALE GENOMIC DNA]</scope>
    <source>
        <strain evidence="3 5">FS-6.1</strain>
        <strain evidence="2 4">FS-6.2</strain>
    </source>
</reference>
<evidence type="ECO:0000313" key="5">
    <source>
        <dbReference type="Proteomes" id="UP000241618"/>
    </source>
</evidence>
<evidence type="ECO:0000256" key="1">
    <source>
        <dbReference type="SAM" id="SignalP"/>
    </source>
</evidence>